<dbReference type="Gene3D" id="3.40.250.10">
    <property type="entry name" value="Rhodanese-like domain"/>
    <property type="match status" value="1"/>
</dbReference>
<dbReference type="GO" id="GO:0043828">
    <property type="term" value="F:tRNA 2-selenouridine synthase activity"/>
    <property type="evidence" value="ECO:0007669"/>
    <property type="project" value="InterPro"/>
</dbReference>
<evidence type="ECO:0000259" key="2">
    <source>
        <dbReference type="PROSITE" id="PS50206"/>
    </source>
</evidence>
<evidence type="ECO:0000313" key="3">
    <source>
        <dbReference type="EMBL" id="WKN39534.1"/>
    </source>
</evidence>
<dbReference type="SMART" id="SM00450">
    <property type="entry name" value="RHOD"/>
    <property type="match status" value="1"/>
</dbReference>
<organism evidence="3">
    <name type="scientific">Roseihalotalea indica</name>
    <dbReference type="NCBI Taxonomy" id="2867963"/>
    <lineage>
        <taxon>Bacteria</taxon>
        <taxon>Pseudomonadati</taxon>
        <taxon>Bacteroidota</taxon>
        <taxon>Cytophagia</taxon>
        <taxon>Cytophagales</taxon>
        <taxon>Catalimonadaceae</taxon>
        <taxon>Roseihalotalea</taxon>
    </lineage>
</organism>
<dbReference type="SUPFAM" id="SSF52821">
    <property type="entry name" value="Rhodanese/Cell cycle control phosphatase"/>
    <property type="match status" value="1"/>
</dbReference>
<sequence>MAKLPVNTFLKQASYLPVLDVRSPAEYAAGHIPHAHSVPLFSNEERAQVGTLYKQTGRYEALLKGLDLVGPKMRDIVEAAHALAADGQVLVHCWRGGMRSESVSWLLNTAGIQAHTLVGGYKTYRQAVLSVYQKPLSLLMVGGATGSGKTEILHELHRQGEQIIDLEELANHRGSAFGGIGQGQQPTTEQFHNNLHEVFQSLDLSRRIWIEDESFSIGSVQLPYEFWDHLKKAPVVDMQVPRSLRVQRLVRDYGHLDAKKLARSIHIIEKRLGGLRMQQALQALEENRLADVADLLLEYYDRSYRRNLERKPACLIYTLGCETDNAAENAELLRKFATRIHNQSTPMP</sequence>
<dbReference type="EC" id="2.5.1.-" evidence="3"/>
<protein>
    <submittedName>
        <fullName evidence="3">tRNA 2-selenouridine(34) synthase MnmH</fullName>
        <ecNumber evidence="3">2.5.1.-</ecNumber>
    </submittedName>
</protein>
<name>A0AA49JHS0_9BACT</name>
<dbReference type="PANTHER" id="PTHR30401">
    <property type="entry name" value="TRNA 2-SELENOURIDINE SYNTHASE"/>
    <property type="match status" value="1"/>
</dbReference>
<evidence type="ECO:0000256" key="1">
    <source>
        <dbReference type="ARBA" id="ARBA00023266"/>
    </source>
</evidence>
<feature type="domain" description="Rhodanese" evidence="2">
    <location>
        <begin position="18"/>
        <end position="133"/>
    </location>
</feature>
<keyword evidence="1" id="KW-0711">Selenium</keyword>
<dbReference type="NCBIfam" id="NF008750">
    <property type="entry name" value="PRK11784.1-2"/>
    <property type="match status" value="1"/>
</dbReference>
<dbReference type="InterPro" id="IPR027417">
    <property type="entry name" value="P-loop_NTPase"/>
</dbReference>
<dbReference type="PROSITE" id="PS50206">
    <property type="entry name" value="RHODANESE_3"/>
    <property type="match status" value="1"/>
</dbReference>
<proteinExistence type="predicted"/>
<dbReference type="InterPro" id="IPR058840">
    <property type="entry name" value="AAA_SelU"/>
</dbReference>
<dbReference type="EMBL" id="CP120682">
    <property type="protein sequence ID" value="WKN39534.1"/>
    <property type="molecule type" value="Genomic_DNA"/>
</dbReference>
<reference evidence="3" key="2">
    <citation type="journal article" date="2024" name="Antonie Van Leeuwenhoek">
        <title>Roseihalotalea indica gen. nov., sp. nov., a halophilic Bacteroidetes from mesopelagic Southwest Indian Ocean with higher carbohydrate metabolic potential.</title>
        <authorList>
            <person name="Chen B."/>
            <person name="Zhang M."/>
            <person name="Lin D."/>
            <person name="Ye J."/>
            <person name="Tang K."/>
        </authorList>
    </citation>
    <scope>NUCLEOTIDE SEQUENCE</scope>
    <source>
        <strain evidence="3">TK19036</strain>
    </source>
</reference>
<accession>A0AA49JHS0</accession>
<dbReference type="NCBIfam" id="TIGR03167">
    <property type="entry name" value="tRNA_sel_U_synt"/>
    <property type="match status" value="1"/>
</dbReference>
<dbReference type="InterPro" id="IPR036873">
    <property type="entry name" value="Rhodanese-like_dom_sf"/>
</dbReference>
<dbReference type="Pfam" id="PF00581">
    <property type="entry name" value="Rhodanese"/>
    <property type="match status" value="1"/>
</dbReference>
<dbReference type="InterPro" id="IPR017582">
    <property type="entry name" value="SelU"/>
</dbReference>
<dbReference type="SUPFAM" id="SSF52540">
    <property type="entry name" value="P-loop containing nucleoside triphosphate hydrolases"/>
    <property type="match status" value="1"/>
</dbReference>
<dbReference type="InterPro" id="IPR001763">
    <property type="entry name" value="Rhodanese-like_dom"/>
</dbReference>
<dbReference type="AlphaFoldDB" id="A0AA49JHS0"/>
<dbReference type="Pfam" id="PF26341">
    <property type="entry name" value="AAA_SelU"/>
    <property type="match status" value="1"/>
</dbReference>
<keyword evidence="3" id="KW-0808">Transferase</keyword>
<dbReference type="PANTHER" id="PTHR30401:SF0">
    <property type="entry name" value="TRNA 2-SELENOURIDINE SYNTHASE"/>
    <property type="match status" value="1"/>
</dbReference>
<reference evidence="3" key="1">
    <citation type="journal article" date="2023" name="Comput. Struct. Biotechnol. J.">
        <title>Discovery of a novel marine Bacteroidetes with a rich repertoire of carbohydrate-active enzymes.</title>
        <authorList>
            <person name="Chen B."/>
            <person name="Liu G."/>
            <person name="Chen Q."/>
            <person name="Wang H."/>
            <person name="Liu L."/>
            <person name="Tang K."/>
        </authorList>
    </citation>
    <scope>NUCLEOTIDE SEQUENCE</scope>
    <source>
        <strain evidence="3">TK19036</strain>
    </source>
</reference>
<gene>
    <name evidence="3" type="primary">mnmH</name>
    <name evidence="3" type="ORF">K4G66_12610</name>
</gene>
<dbReference type="GO" id="GO:0002098">
    <property type="term" value="P:tRNA wobble uridine modification"/>
    <property type="evidence" value="ECO:0007669"/>
    <property type="project" value="InterPro"/>
</dbReference>
<dbReference type="NCBIfam" id="NF008752">
    <property type="entry name" value="PRK11784.1-4"/>
    <property type="match status" value="1"/>
</dbReference>